<organism evidence="1 2">
    <name type="scientific">Candidatus Desantisbacteria bacterium CG07_land_8_20_14_0_80_39_15</name>
    <dbReference type="NCBI Taxonomy" id="1974549"/>
    <lineage>
        <taxon>Bacteria</taxon>
        <taxon>Candidatus Desantisiibacteriota</taxon>
    </lineage>
</organism>
<dbReference type="EMBL" id="PEWN01000140">
    <property type="protein sequence ID" value="PIU50713.1"/>
    <property type="molecule type" value="Genomic_DNA"/>
</dbReference>
<gene>
    <name evidence="1" type="ORF">COS91_08295</name>
</gene>
<dbReference type="Proteomes" id="UP000229227">
    <property type="component" value="Unassembled WGS sequence"/>
</dbReference>
<dbReference type="SUPFAM" id="SSF143011">
    <property type="entry name" value="RelE-like"/>
    <property type="match status" value="1"/>
</dbReference>
<proteinExistence type="predicted"/>
<evidence type="ECO:0000313" key="1">
    <source>
        <dbReference type="EMBL" id="PIU50713.1"/>
    </source>
</evidence>
<dbReference type="AlphaFoldDB" id="A0A2M6ZE81"/>
<reference evidence="2" key="1">
    <citation type="submission" date="2017-09" db="EMBL/GenBank/DDBJ databases">
        <title>Depth-based differentiation of microbial function through sediment-hosted aquifers and enrichment of novel symbionts in the deep terrestrial subsurface.</title>
        <authorList>
            <person name="Probst A.J."/>
            <person name="Ladd B."/>
            <person name="Jarett J.K."/>
            <person name="Geller-Mcgrath D.E."/>
            <person name="Sieber C.M.K."/>
            <person name="Emerson J.B."/>
            <person name="Anantharaman K."/>
            <person name="Thomas B.C."/>
            <person name="Malmstrom R."/>
            <person name="Stieglmeier M."/>
            <person name="Klingl A."/>
            <person name="Woyke T."/>
            <person name="Ryan C.M."/>
            <person name="Banfield J.F."/>
        </authorList>
    </citation>
    <scope>NUCLEOTIDE SEQUENCE [LARGE SCALE GENOMIC DNA]</scope>
</reference>
<comment type="caution">
    <text evidence="1">The sequence shown here is derived from an EMBL/GenBank/DDBJ whole genome shotgun (WGS) entry which is preliminary data.</text>
</comment>
<dbReference type="Gene3D" id="3.30.2310.20">
    <property type="entry name" value="RelE-like"/>
    <property type="match status" value="1"/>
</dbReference>
<evidence type="ECO:0000313" key="2">
    <source>
        <dbReference type="Proteomes" id="UP000229227"/>
    </source>
</evidence>
<protein>
    <recommendedName>
        <fullName evidence="3">Type II toxin-antitoxin system RelE/ParE family toxin</fullName>
    </recommendedName>
</protein>
<dbReference type="InterPro" id="IPR035093">
    <property type="entry name" value="RelE/ParE_toxin_dom_sf"/>
</dbReference>
<evidence type="ECO:0008006" key="3">
    <source>
        <dbReference type="Google" id="ProtNLM"/>
    </source>
</evidence>
<sequence>MTKFEVRLHKRVLKYYRKSVEKTRKALVEDFTLLEDNPFYYPGKIKQLKGHAGLYRIENAWLRSVYWIDPKEKIVHVILILPRGDVYKKLD</sequence>
<name>A0A2M6ZE81_9BACT</name>
<accession>A0A2M6ZE81</accession>